<evidence type="ECO:0000256" key="3">
    <source>
        <dbReference type="ARBA" id="ARBA00023136"/>
    </source>
</evidence>
<organism evidence="11 12">
    <name type="scientific">Paenibacillus rigui</name>
    <dbReference type="NCBI Taxonomy" id="554312"/>
    <lineage>
        <taxon>Bacteria</taxon>
        <taxon>Bacillati</taxon>
        <taxon>Bacillota</taxon>
        <taxon>Bacilli</taxon>
        <taxon>Bacillales</taxon>
        <taxon>Paenibacillaceae</taxon>
        <taxon>Paenibacillus</taxon>
    </lineage>
</organism>
<keyword evidence="11" id="KW-0675">Receptor</keyword>
<dbReference type="SMART" id="SM00283">
    <property type="entry name" value="MA"/>
    <property type="match status" value="1"/>
</dbReference>
<keyword evidence="3 8" id="KW-0472">Membrane</keyword>
<dbReference type="PANTHER" id="PTHR32089:SF112">
    <property type="entry name" value="LYSOZYME-LIKE PROTEIN-RELATED"/>
    <property type="match status" value="1"/>
</dbReference>
<evidence type="ECO:0000256" key="7">
    <source>
        <dbReference type="SAM" id="Coils"/>
    </source>
</evidence>
<dbReference type="SMART" id="SM00304">
    <property type="entry name" value="HAMP"/>
    <property type="match status" value="1"/>
</dbReference>
<evidence type="ECO:0000256" key="8">
    <source>
        <dbReference type="SAM" id="Phobius"/>
    </source>
</evidence>
<dbReference type="PANTHER" id="PTHR32089">
    <property type="entry name" value="METHYL-ACCEPTING CHEMOTAXIS PROTEIN MCPB"/>
    <property type="match status" value="1"/>
</dbReference>
<name>A0A229UNL0_9BACL</name>
<dbReference type="InterPro" id="IPR004090">
    <property type="entry name" value="Chemotax_Me-accpt_rcpt"/>
</dbReference>
<dbReference type="InterPro" id="IPR024478">
    <property type="entry name" value="HlyB_4HB_MCP"/>
</dbReference>
<keyword evidence="4 6" id="KW-0807">Transducer</keyword>
<keyword evidence="7" id="KW-0175">Coiled coil</keyword>
<dbReference type="GO" id="GO:0006935">
    <property type="term" value="P:chemotaxis"/>
    <property type="evidence" value="ECO:0007669"/>
    <property type="project" value="InterPro"/>
</dbReference>
<dbReference type="PROSITE" id="PS50111">
    <property type="entry name" value="CHEMOTAXIS_TRANSDUC_2"/>
    <property type="match status" value="1"/>
</dbReference>
<evidence type="ECO:0000313" key="11">
    <source>
        <dbReference type="EMBL" id="OXM85087.1"/>
    </source>
</evidence>
<dbReference type="InterPro" id="IPR003660">
    <property type="entry name" value="HAMP_dom"/>
</dbReference>
<keyword evidence="8" id="KW-0812">Transmembrane</keyword>
<feature type="domain" description="HAMP" evidence="10">
    <location>
        <begin position="205"/>
        <end position="258"/>
    </location>
</feature>
<evidence type="ECO:0000256" key="1">
    <source>
        <dbReference type="ARBA" id="ARBA00004236"/>
    </source>
</evidence>
<comment type="similarity">
    <text evidence="5">Belongs to the methyl-accepting chemotaxis (MCP) protein family.</text>
</comment>
<comment type="caution">
    <text evidence="11">The sequence shown here is derived from an EMBL/GenBank/DDBJ whole genome shotgun (WGS) entry which is preliminary data.</text>
</comment>
<protein>
    <submittedName>
        <fullName evidence="11">Serine chemoreceptor protein</fullName>
    </submittedName>
</protein>
<evidence type="ECO:0000256" key="6">
    <source>
        <dbReference type="PROSITE-ProRule" id="PRU00284"/>
    </source>
</evidence>
<dbReference type="InterPro" id="IPR004089">
    <property type="entry name" value="MCPsignal_dom"/>
</dbReference>
<gene>
    <name evidence="11" type="ORF">CF651_15860</name>
</gene>
<evidence type="ECO:0000256" key="5">
    <source>
        <dbReference type="ARBA" id="ARBA00029447"/>
    </source>
</evidence>
<dbReference type="Pfam" id="PF00672">
    <property type="entry name" value="HAMP"/>
    <property type="match status" value="1"/>
</dbReference>
<keyword evidence="2" id="KW-1003">Cell membrane</keyword>
<evidence type="ECO:0000259" key="10">
    <source>
        <dbReference type="PROSITE" id="PS50885"/>
    </source>
</evidence>
<reference evidence="11 12" key="1">
    <citation type="submission" date="2017-07" db="EMBL/GenBank/DDBJ databases">
        <title>Genome sequencing and assembly of Paenibacillus rigui.</title>
        <authorList>
            <person name="Mayilraj S."/>
        </authorList>
    </citation>
    <scope>NUCLEOTIDE SEQUENCE [LARGE SCALE GENOMIC DNA]</scope>
    <source>
        <strain evidence="11 12">JCM 16352</strain>
    </source>
</reference>
<comment type="subcellular location">
    <subcellularLocation>
        <location evidence="1">Cell membrane</location>
    </subcellularLocation>
</comment>
<feature type="coiled-coil region" evidence="7">
    <location>
        <begin position="341"/>
        <end position="368"/>
    </location>
</feature>
<dbReference type="Pfam" id="PF12729">
    <property type="entry name" value="4HB_MCP_1"/>
    <property type="match status" value="1"/>
</dbReference>
<dbReference type="SUPFAM" id="SSF58104">
    <property type="entry name" value="Methyl-accepting chemotaxis protein (MCP) signaling domain"/>
    <property type="match status" value="1"/>
</dbReference>
<feature type="domain" description="Methyl-accepting transducer" evidence="9">
    <location>
        <begin position="277"/>
        <end position="513"/>
    </location>
</feature>
<dbReference type="PRINTS" id="PR00260">
    <property type="entry name" value="CHEMTRNSDUCR"/>
</dbReference>
<dbReference type="CDD" id="cd06225">
    <property type="entry name" value="HAMP"/>
    <property type="match status" value="1"/>
</dbReference>
<evidence type="ECO:0000256" key="2">
    <source>
        <dbReference type="ARBA" id="ARBA00022475"/>
    </source>
</evidence>
<evidence type="ECO:0000259" key="9">
    <source>
        <dbReference type="PROSITE" id="PS50111"/>
    </source>
</evidence>
<dbReference type="EMBL" id="NMQW01000023">
    <property type="protein sequence ID" value="OXM85087.1"/>
    <property type="molecule type" value="Genomic_DNA"/>
</dbReference>
<proteinExistence type="inferred from homology"/>
<dbReference type="CDD" id="cd11386">
    <property type="entry name" value="MCP_signal"/>
    <property type="match status" value="1"/>
</dbReference>
<feature type="transmembrane region" description="Helical" evidence="8">
    <location>
        <begin position="184"/>
        <end position="203"/>
    </location>
</feature>
<evidence type="ECO:0000313" key="12">
    <source>
        <dbReference type="Proteomes" id="UP000215509"/>
    </source>
</evidence>
<evidence type="ECO:0000256" key="4">
    <source>
        <dbReference type="ARBA" id="ARBA00023224"/>
    </source>
</evidence>
<dbReference type="AlphaFoldDB" id="A0A229UNL0"/>
<keyword evidence="12" id="KW-1185">Reference proteome</keyword>
<dbReference type="Gene3D" id="6.10.340.10">
    <property type="match status" value="1"/>
</dbReference>
<sequence length="563" mass="60079">MTFSLRRKMMGAFVLISLLVAAAGALSYLYLKQIDRSYAALIQDNVVIVQQASGIQTAAERQSGLLLNYVLEPSREKEQQLVSAHAELTASIDEMLQLAVGDEERSKVLKLKESNETFARLLTKVVDYVNRKEEGLAKSEALLWSAPLNEELRQTAAAIQDREKEAMASLVEENKAVVAVTIRTLAAVSAAALLIALTIGLLLSRAIVRPMRAIVGSAERIADWDLTVPDLHIRNRDEIGNLGSVFNRMKASLHRIVVQVGGSAERVTAAAEALSASSNQLSVSLEQVTAQVQQIADGTVEQVCSVQEGVALIETMSSSVKSITGEASSARETSVHALQAADEGQQAIETAMRQMDAIERTIKELAASVGRLGDRSAEVVQAVDVIAAIARQTNMLALNASIEASRAGESGKGFAVVAEEVRKLSMQTAAAAEDVASRIGGIRSETKEVVHATEAGTREVAIGMSVVRHAGQAFGQISEAVDRVAASIAQVSKQSQDIAEQSQAAVEAIRSVNRVAEQAAASAREVSGHTEQQAASMQEMVSSTLMLSSMAEELQQLLAKFRV</sequence>
<accession>A0A229UNL0</accession>
<dbReference type="PROSITE" id="PS50885">
    <property type="entry name" value="HAMP"/>
    <property type="match status" value="1"/>
</dbReference>
<dbReference type="Pfam" id="PF00015">
    <property type="entry name" value="MCPsignal"/>
    <property type="match status" value="1"/>
</dbReference>
<dbReference type="OrthoDB" id="107771at2"/>
<dbReference type="Gene3D" id="1.10.287.950">
    <property type="entry name" value="Methyl-accepting chemotaxis protein"/>
    <property type="match status" value="1"/>
</dbReference>
<keyword evidence="8" id="KW-1133">Transmembrane helix</keyword>
<dbReference type="GO" id="GO:0005886">
    <property type="term" value="C:plasma membrane"/>
    <property type="evidence" value="ECO:0007669"/>
    <property type="project" value="UniProtKB-SubCell"/>
</dbReference>
<dbReference type="GO" id="GO:0004888">
    <property type="term" value="F:transmembrane signaling receptor activity"/>
    <property type="evidence" value="ECO:0007669"/>
    <property type="project" value="InterPro"/>
</dbReference>
<dbReference type="GO" id="GO:0007165">
    <property type="term" value="P:signal transduction"/>
    <property type="evidence" value="ECO:0007669"/>
    <property type="project" value="UniProtKB-KW"/>
</dbReference>
<dbReference type="Proteomes" id="UP000215509">
    <property type="component" value="Unassembled WGS sequence"/>
</dbReference>
<dbReference type="RefSeq" id="WP_094015850.1">
    <property type="nucleotide sequence ID" value="NZ_NMQW01000023.1"/>
</dbReference>